<keyword evidence="1" id="KW-0472">Membrane</keyword>
<evidence type="ECO:0000313" key="2">
    <source>
        <dbReference type="EMBL" id="AJZ76600.1"/>
    </source>
</evidence>
<evidence type="ECO:0000313" key="3">
    <source>
        <dbReference type="Proteomes" id="UP000266745"/>
    </source>
</evidence>
<dbReference type="KEGG" id="tah:SU86_003095"/>
<evidence type="ECO:0000256" key="1">
    <source>
        <dbReference type="SAM" id="Phobius"/>
    </source>
</evidence>
<name>A0A3G1B6M9_9ARCH</name>
<keyword evidence="1" id="KW-1133">Transmembrane helix</keyword>
<dbReference type="EMBL" id="CP011097">
    <property type="protein sequence ID" value="AJZ76600.1"/>
    <property type="molecule type" value="Genomic_DNA"/>
</dbReference>
<dbReference type="AlphaFoldDB" id="A0A3G1B6M9"/>
<dbReference type="Proteomes" id="UP000266745">
    <property type="component" value="Chromosome"/>
</dbReference>
<feature type="transmembrane region" description="Helical" evidence="1">
    <location>
        <begin position="6"/>
        <end position="29"/>
    </location>
</feature>
<proteinExistence type="predicted"/>
<sequence>MIGLLGAGLALIYSVIFAVGIYVAVKVYVGRRQRKITKEIPEGICIHCGAKIEDAKCPNCDGIK</sequence>
<reference evidence="2 3" key="1">
    <citation type="journal article" date="2016" name="Sci. Rep.">
        <title>A novel ammonia-oxidizing archaeon from wastewater treatment plant: Its enrichment, physiological and genomic characteristics.</title>
        <authorList>
            <person name="Li Y."/>
            <person name="Ding K."/>
            <person name="Wen X."/>
            <person name="Zhang B."/>
            <person name="Shen B."/>
            <person name="Yang Y."/>
        </authorList>
    </citation>
    <scope>NUCLEOTIDE SEQUENCE [LARGE SCALE GENOMIC DNA]</scope>
    <source>
        <strain evidence="2 3">SAT1</strain>
    </source>
</reference>
<organism evidence="2 3">
    <name type="scientific">Candidatus Nitrosotenuis cloacae</name>
    <dbReference type="NCBI Taxonomy" id="1603555"/>
    <lineage>
        <taxon>Archaea</taxon>
        <taxon>Nitrososphaerota</taxon>
        <taxon>Candidatus Nitrosotenuis</taxon>
    </lineage>
</organism>
<keyword evidence="3" id="KW-1185">Reference proteome</keyword>
<keyword evidence="1" id="KW-0812">Transmembrane</keyword>
<dbReference type="STRING" id="1603555.SU86_003095"/>
<dbReference type="OrthoDB" id="984at2157"/>
<protein>
    <submittedName>
        <fullName evidence="2">Uncharacterized protein</fullName>
    </submittedName>
</protein>
<gene>
    <name evidence="2" type="ORF">SU86_003095</name>
</gene>
<accession>A0A3G1B6M9</accession>